<dbReference type="GO" id="GO:0003677">
    <property type="term" value="F:DNA binding"/>
    <property type="evidence" value="ECO:0007669"/>
    <property type="project" value="InterPro"/>
</dbReference>
<dbReference type="PROSITE" id="PS50943">
    <property type="entry name" value="HTH_CROC1"/>
    <property type="match status" value="1"/>
</dbReference>
<name>A0A077NS75_XENBV</name>
<organism evidence="2 3">
    <name type="scientific">Xenorhabdus bovienii str. feltiae Moldova</name>
    <dbReference type="NCBI Taxonomy" id="1398200"/>
    <lineage>
        <taxon>Bacteria</taxon>
        <taxon>Pseudomonadati</taxon>
        <taxon>Pseudomonadota</taxon>
        <taxon>Gammaproteobacteria</taxon>
        <taxon>Enterobacterales</taxon>
        <taxon>Morganellaceae</taxon>
        <taxon>Xenorhabdus</taxon>
    </lineage>
</organism>
<dbReference type="InterPro" id="IPR001387">
    <property type="entry name" value="Cro/C1-type_HTH"/>
</dbReference>
<dbReference type="RefSeq" id="WP_038224079.1">
    <property type="nucleotide sequence ID" value="NZ_CAWLWD010000175.1"/>
</dbReference>
<dbReference type="SUPFAM" id="SSF47413">
    <property type="entry name" value="lambda repressor-like DNA-binding domains"/>
    <property type="match status" value="1"/>
</dbReference>
<dbReference type="InterPro" id="IPR010982">
    <property type="entry name" value="Lambda_DNA-bd_dom_sf"/>
</dbReference>
<proteinExistence type="predicted"/>
<dbReference type="HOGENOM" id="CLU_066192_13_1_6"/>
<gene>
    <name evidence="2" type="ORF">XBFM1_2080007</name>
</gene>
<dbReference type="AlphaFoldDB" id="A0A077NS75"/>
<evidence type="ECO:0000313" key="2">
    <source>
        <dbReference type="EMBL" id="CDH01358.1"/>
    </source>
</evidence>
<dbReference type="Pfam" id="PF01381">
    <property type="entry name" value="HTH_3"/>
    <property type="match status" value="1"/>
</dbReference>
<dbReference type="Gene3D" id="1.10.260.40">
    <property type="entry name" value="lambda repressor-like DNA-binding domains"/>
    <property type="match status" value="1"/>
</dbReference>
<sequence>MANYRELLAKESPEMQARIEKRVEQASIKLALSQLRDELDMSQAELAAVMGVQQPSIARMENADHDPRLSTLKRYVAALGGELSIDVTLPTGKRVAFYL</sequence>
<feature type="domain" description="HTH cro/C1-type" evidence="1">
    <location>
        <begin position="32"/>
        <end position="87"/>
    </location>
</feature>
<dbReference type="SMART" id="SM00530">
    <property type="entry name" value="HTH_XRE"/>
    <property type="match status" value="1"/>
</dbReference>
<protein>
    <submittedName>
        <fullName evidence="2">Putative transcriptional regulator with C-terminal CBS domains</fullName>
    </submittedName>
</protein>
<dbReference type="CDD" id="cd00093">
    <property type="entry name" value="HTH_XRE"/>
    <property type="match status" value="1"/>
</dbReference>
<dbReference type="Proteomes" id="UP000028487">
    <property type="component" value="Unassembled WGS sequence"/>
</dbReference>
<accession>A0A077NS75</accession>
<reference evidence="2" key="1">
    <citation type="submission" date="2013-07" db="EMBL/GenBank/DDBJ databases">
        <title>Sub-species coevolution in mutualistic symbiosis.</title>
        <authorList>
            <person name="Murfin K."/>
            <person name="Klassen J."/>
            <person name="Lee M."/>
            <person name="Forst S."/>
            <person name="Stock P."/>
            <person name="Goodrich-Blair H."/>
        </authorList>
    </citation>
    <scope>NUCLEOTIDE SEQUENCE [LARGE SCALE GENOMIC DNA]</scope>
    <source>
        <strain evidence="2">Feltiae Moldova</strain>
    </source>
</reference>
<comment type="caution">
    <text evidence="2">The sequence shown here is derived from an EMBL/GenBank/DDBJ whole genome shotgun (WGS) entry which is preliminary data.</text>
</comment>
<evidence type="ECO:0000259" key="1">
    <source>
        <dbReference type="PROSITE" id="PS50943"/>
    </source>
</evidence>
<dbReference type="EMBL" id="CBSV010000122">
    <property type="protein sequence ID" value="CDH01358.1"/>
    <property type="molecule type" value="Genomic_DNA"/>
</dbReference>
<evidence type="ECO:0000313" key="3">
    <source>
        <dbReference type="Proteomes" id="UP000028487"/>
    </source>
</evidence>